<organism evidence="1 2">
    <name type="scientific">Brachybacterium faecium (strain ATCC 43885 / DSM 4810 / JCM 11609 / LMG 19847 / NBRC 14762 / NCIMB 9860 / 6-10)</name>
    <dbReference type="NCBI Taxonomy" id="446465"/>
    <lineage>
        <taxon>Bacteria</taxon>
        <taxon>Bacillati</taxon>
        <taxon>Actinomycetota</taxon>
        <taxon>Actinomycetes</taxon>
        <taxon>Micrococcales</taxon>
        <taxon>Dermabacteraceae</taxon>
        <taxon>Brachybacterium</taxon>
    </lineage>
</organism>
<protein>
    <recommendedName>
        <fullName evidence="3">DUF559 domain-containing protein</fullName>
    </recommendedName>
</protein>
<evidence type="ECO:0008006" key="3">
    <source>
        <dbReference type="Google" id="ProtNLM"/>
    </source>
</evidence>
<dbReference type="KEGG" id="bfa:Bfae_27230"/>
<name>C7MH46_BRAFD</name>
<accession>C7MH46</accession>
<keyword evidence="2" id="KW-1185">Reference proteome</keyword>
<dbReference type="EMBL" id="CP001643">
    <property type="protein sequence ID" value="ACU86494.1"/>
    <property type="molecule type" value="Genomic_DNA"/>
</dbReference>
<gene>
    <name evidence="1" type="ordered locus">Bfae_27230</name>
</gene>
<evidence type="ECO:0000313" key="1">
    <source>
        <dbReference type="EMBL" id="ACU86494.1"/>
    </source>
</evidence>
<dbReference type="HOGENOM" id="CLU_052626_5_1_11"/>
<dbReference type="AlphaFoldDB" id="C7MH46"/>
<dbReference type="eggNOG" id="COG2852">
    <property type="taxonomic scope" value="Bacteria"/>
</dbReference>
<sequence>MVRRPAALPSALPWPVFSRAEALRAGVPDDRLRRPDLERLRRGLYARRDIRLDELHIAAALCRQNRDLVIVGLSAARLLRVPMPAHLERWERGVPVEVATSSARGRSDPVVRWHALSLAAEDIQPTSYRLPLTGDVSPLPLTTRARTFRDLAAHLEPGALVAAGDHLLRVPRPGLEGREAPWCTPAELRAVATGRHARVLRDACARMRVGSDSPTETALRLAFLDAGLPEPEINVALRGADGLPRHAPDFQWPQFAVCAEYEGAGHNDPEQIQRDIRRARVARAAGFHEIRLYREDLRQRCAPAVRIVREELIARGWRPSQ</sequence>
<dbReference type="STRING" id="446465.Bfae_27230"/>
<reference evidence="1 2" key="1">
    <citation type="journal article" date="2009" name="Stand. Genomic Sci.">
        <title>Complete genome sequence of Brachybacterium faecium type strain (Schefferle 6-10).</title>
        <authorList>
            <person name="Lapidus A."/>
            <person name="Pukall R."/>
            <person name="Labuttii K."/>
            <person name="Copeland A."/>
            <person name="Del Rio T.G."/>
            <person name="Nolan M."/>
            <person name="Chen F."/>
            <person name="Lucas S."/>
            <person name="Tice H."/>
            <person name="Cheng J.F."/>
            <person name="Bruce D."/>
            <person name="Goodwin L."/>
            <person name="Pitluck S."/>
            <person name="Rohde M."/>
            <person name="Goker M."/>
            <person name="Pati A."/>
            <person name="Ivanova N."/>
            <person name="Mavrommatis K."/>
            <person name="Chen A."/>
            <person name="Palaniappan K."/>
            <person name="D'haeseleer P."/>
            <person name="Chain P."/>
            <person name="Bristow J."/>
            <person name="Eisen J.A."/>
            <person name="Markowitz V."/>
            <person name="Hugenholtz P."/>
            <person name="Kyrpides N.C."/>
            <person name="Klenk H.P."/>
        </authorList>
    </citation>
    <scope>NUCLEOTIDE SEQUENCE [LARGE SCALE GENOMIC DNA]</scope>
    <source>
        <strain evidence="2">ATCC 43885 / DSM 4810 / JCM 11609 / LMG 19847 / NBRC 14762 / NCIMB 9860 / 6-10</strain>
    </source>
</reference>
<evidence type="ECO:0000313" key="2">
    <source>
        <dbReference type="Proteomes" id="UP000001919"/>
    </source>
</evidence>
<dbReference type="PATRIC" id="fig|446465.5.peg.2688"/>
<dbReference type="OrthoDB" id="3234479at2"/>
<dbReference type="Proteomes" id="UP000001919">
    <property type="component" value="Chromosome"/>
</dbReference>
<proteinExistence type="predicted"/>
<dbReference type="Gene3D" id="3.40.960.10">
    <property type="entry name" value="VSR Endonuclease"/>
    <property type="match status" value="1"/>
</dbReference>